<dbReference type="Proteomes" id="UP001605036">
    <property type="component" value="Unassembled WGS sequence"/>
</dbReference>
<feature type="region of interest" description="Disordered" evidence="1">
    <location>
        <begin position="58"/>
        <end position="103"/>
    </location>
</feature>
<evidence type="ECO:0000256" key="1">
    <source>
        <dbReference type="SAM" id="MobiDB-lite"/>
    </source>
</evidence>
<keyword evidence="3" id="KW-1185">Reference proteome</keyword>
<comment type="caution">
    <text evidence="2">The sequence shown here is derived from an EMBL/GenBank/DDBJ whole genome shotgun (WGS) entry which is preliminary data.</text>
</comment>
<dbReference type="EMBL" id="JBHFFA010000071">
    <property type="protein sequence ID" value="KAL2603088.1"/>
    <property type="molecule type" value="Genomic_DNA"/>
</dbReference>
<proteinExistence type="predicted"/>
<organism evidence="2 3">
    <name type="scientific">Riccia fluitans</name>
    <dbReference type="NCBI Taxonomy" id="41844"/>
    <lineage>
        <taxon>Eukaryota</taxon>
        <taxon>Viridiplantae</taxon>
        <taxon>Streptophyta</taxon>
        <taxon>Embryophyta</taxon>
        <taxon>Marchantiophyta</taxon>
        <taxon>Marchantiopsida</taxon>
        <taxon>Marchantiidae</taxon>
        <taxon>Marchantiales</taxon>
        <taxon>Ricciaceae</taxon>
        <taxon>Riccia</taxon>
    </lineage>
</organism>
<accession>A0ABD1XH45</accession>
<sequence length="103" mass="11200">MENHIGKLLASRAGGPQRDWMAKPDRQTEWVTNMAERSVGKCSQAKLARGSNTIMAGSGGGEAPCTDENNRTLAQQPTSRSYKESARHERMGAGIPTWLAERG</sequence>
<feature type="region of interest" description="Disordered" evidence="1">
    <location>
        <begin position="1"/>
        <end position="21"/>
    </location>
</feature>
<feature type="compositionally biased region" description="Polar residues" evidence="1">
    <location>
        <begin position="71"/>
        <end position="80"/>
    </location>
</feature>
<gene>
    <name evidence="2" type="ORF">R1flu_007937</name>
</gene>
<evidence type="ECO:0000313" key="3">
    <source>
        <dbReference type="Proteomes" id="UP001605036"/>
    </source>
</evidence>
<evidence type="ECO:0000313" key="2">
    <source>
        <dbReference type="EMBL" id="KAL2603088.1"/>
    </source>
</evidence>
<dbReference type="AlphaFoldDB" id="A0ABD1XH45"/>
<name>A0ABD1XH45_9MARC</name>
<protein>
    <submittedName>
        <fullName evidence="2">Uncharacterized protein</fullName>
    </submittedName>
</protein>
<feature type="compositionally biased region" description="Basic and acidic residues" evidence="1">
    <location>
        <begin position="81"/>
        <end position="91"/>
    </location>
</feature>
<reference evidence="2 3" key="1">
    <citation type="submission" date="2024-09" db="EMBL/GenBank/DDBJ databases">
        <title>Chromosome-scale assembly of Riccia fluitans.</title>
        <authorList>
            <person name="Paukszto L."/>
            <person name="Sawicki J."/>
            <person name="Karawczyk K."/>
            <person name="Piernik-Szablinska J."/>
            <person name="Szczecinska M."/>
            <person name="Mazdziarz M."/>
        </authorList>
    </citation>
    <scope>NUCLEOTIDE SEQUENCE [LARGE SCALE GENOMIC DNA]</scope>
    <source>
        <strain evidence="2">Rf_01</strain>
        <tissue evidence="2">Aerial parts of the thallus</tissue>
    </source>
</reference>